<evidence type="ECO:0000256" key="8">
    <source>
        <dbReference type="ARBA" id="ARBA00047925"/>
    </source>
</evidence>
<dbReference type="GO" id="GO:0005524">
    <property type="term" value="F:ATP binding"/>
    <property type="evidence" value="ECO:0007669"/>
    <property type="project" value="UniProtKB-KW"/>
</dbReference>
<feature type="binding site" evidence="9">
    <location>
        <begin position="154"/>
        <end position="155"/>
    </location>
    <ligand>
        <name>NAD(+)</name>
        <dbReference type="ChEBI" id="CHEBI:57540"/>
    </ligand>
</feature>
<comment type="catalytic activity">
    <reaction evidence="8 9">
        <text>NAD(+) + ATP = ADP + NADP(+) + H(+)</text>
        <dbReference type="Rhea" id="RHEA:18629"/>
        <dbReference type="ChEBI" id="CHEBI:15378"/>
        <dbReference type="ChEBI" id="CHEBI:30616"/>
        <dbReference type="ChEBI" id="CHEBI:57540"/>
        <dbReference type="ChEBI" id="CHEBI:58349"/>
        <dbReference type="ChEBI" id="CHEBI:456216"/>
        <dbReference type="EC" id="2.7.1.23"/>
    </reaction>
</comment>
<dbReference type="GO" id="GO:0046872">
    <property type="term" value="F:metal ion binding"/>
    <property type="evidence" value="ECO:0007669"/>
    <property type="project" value="UniProtKB-UniRule"/>
</dbReference>
<keyword evidence="7 9" id="KW-0520">NAD</keyword>
<evidence type="ECO:0000313" key="11">
    <source>
        <dbReference type="Proteomes" id="UP000215199"/>
    </source>
</evidence>
<feature type="binding site" evidence="9">
    <location>
        <position position="85"/>
    </location>
    <ligand>
        <name>NAD(+)</name>
        <dbReference type="ChEBI" id="CHEBI:57540"/>
    </ligand>
</feature>
<dbReference type="InterPro" id="IPR016064">
    <property type="entry name" value="NAD/diacylglycerol_kinase_sf"/>
</dbReference>
<feature type="binding site" evidence="9">
    <location>
        <position position="165"/>
    </location>
    <ligand>
        <name>NAD(+)</name>
        <dbReference type="ChEBI" id="CHEBI:57540"/>
    </ligand>
</feature>
<dbReference type="InterPro" id="IPR017438">
    <property type="entry name" value="ATP-NAD_kinase_N"/>
</dbReference>
<evidence type="ECO:0000256" key="4">
    <source>
        <dbReference type="ARBA" id="ARBA00022777"/>
    </source>
</evidence>
<protein>
    <recommendedName>
        <fullName evidence="9">NAD kinase</fullName>
        <ecNumber evidence="9">2.7.1.23</ecNumber>
    </recommendedName>
    <alternativeName>
        <fullName evidence="9">ATP-dependent NAD kinase</fullName>
    </alternativeName>
</protein>
<dbReference type="EMBL" id="NMUL01000064">
    <property type="protein sequence ID" value="OXM60231.1"/>
    <property type="molecule type" value="Genomic_DNA"/>
</dbReference>
<comment type="cofactor">
    <cofactor evidence="9">
        <name>a divalent metal cation</name>
        <dbReference type="ChEBI" id="CHEBI:60240"/>
    </cofactor>
</comment>
<feature type="binding site" evidence="9">
    <location>
        <begin position="80"/>
        <end position="81"/>
    </location>
    <ligand>
        <name>NAD(+)</name>
        <dbReference type="ChEBI" id="CHEBI:57540"/>
    </ligand>
</feature>
<dbReference type="GO" id="GO:0005737">
    <property type="term" value="C:cytoplasm"/>
    <property type="evidence" value="ECO:0007669"/>
    <property type="project" value="UniProtKB-SubCell"/>
</dbReference>
<gene>
    <name evidence="9" type="primary">nadK</name>
    <name evidence="10" type="ORF">CF165_43165</name>
</gene>
<evidence type="ECO:0000256" key="6">
    <source>
        <dbReference type="ARBA" id="ARBA00022857"/>
    </source>
</evidence>
<dbReference type="Pfam" id="PF20143">
    <property type="entry name" value="NAD_kinase_C"/>
    <property type="match status" value="1"/>
</dbReference>
<keyword evidence="3 9" id="KW-0547">Nucleotide-binding</keyword>
<dbReference type="Proteomes" id="UP000215199">
    <property type="component" value="Unassembled WGS sequence"/>
</dbReference>
<sequence>MTTEREVLLMVHPDREATGEAAREVSARFAKAGIRIRVIEEDVCALINPDEHGVGSRCTVVAQGDNPAEGVELVFVLGGDGTLLRAAEVARPAGVPVLGVNLGRVGFLAEADSDALADTVQRVVDGDYQVEERMTIDVTVTHAGEEVARTWALNEASVEKSTRERVLDALIEVDGRPVSAFGCDGVLCATPTGSTAYAFSAGGPIIWPDVQALLVVPSNAHAMFSRPLVVSRDSVITVGIDPDGSPAVLTCDGTRPLDLLPGARVRVTCGKTPVRLVRLWDGPFTDRLVQKFSLPVTSWRERHARPVE</sequence>
<dbReference type="InterPro" id="IPR017437">
    <property type="entry name" value="ATP-NAD_kinase_PpnK-typ_C"/>
</dbReference>
<organism evidence="10 11">
    <name type="scientific">Amycolatopsis vastitatis</name>
    <dbReference type="NCBI Taxonomy" id="1905142"/>
    <lineage>
        <taxon>Bacteria</taxon>
        <taxon>Bacillati</taxon>
        <taxon>Actinomycetota</taxon>
        <taxon>Actinomycetes</taxon>
        <taxon>Pseudonocardiales</taxon>
        <taxon>Pseudonocardiaceae</taxon>
        <taxon>Amycolatopsis</taxon>
    </lineage>
</organism>
<dbReference type="FunFam" id="2.60.200.30:FF:000007">
    <property type="entry name" value="NAD kinase"/>
    <property type="match status" value="1"/>
</dbReference>
<evidence type="ECO:0000256" key="7">
    <source>
        <dbReference type="ARBA" id="ARBA00023027"/>
    </source>
</evidence>
<evidence type="ECO:0000256" key="3">
    <source>
        <dbReference type="ARBA" id="ARBA00022741"/>
    </source>
</evidence>
<dbReference type="Gene3D" id="2.60.200.30">
    <property type="entry name" value="Probable inorganic polyphosphate/atp-NAD kinase, domain 2"/>
    <property type="match status" value="1"/>
</dbReference>
<keyword evidence="2 9" id="KW-0808">Transferase</keyword>
<feature type="active site" description="Proton acceptor" evidence="9">
    <location>
        <position position="80"/>
    </location>
</feature>
<feature type="binding site" evidence="9">
    <location>
        <position position="184"/>
    </location>
    <ligand>
        <name>NAD(+)</name>
        <dbReference type="ChEBI" id="CHEBI:57540"/>
    </ligand>
</feature>
<keyword evidence="11" id="KW-1185">Reference proteome</keyword>
<dbReference type="GO" id="GO:0051287">
    <property type="term" value="F:NAD binding"/>
    <property type="evidence" value="ECO:0007669"/>
    <property type="project" value="UniProtKB-ARBA"/>
</dbReference>
<keyword evidence="1 9" id="KW-0963">Cytoplasm</keyword>
<dbReference type="RefSeq" id="WP_093953374.1">
    <property type="nucleotide sequence ID" value="NZ_NMUL01000064.1"/>
</dbReference>
<dbReference type="GO" id="GO:0003951">
    <property type="term" value="F:NAD+ kinase activity"/>
    <property type="evidence" value="ECO:0007669"/>
    <property type="project" value="UniProtKB-UniRule"/>
</dbReference>
<dbReference type="AlphaFoldDB" id="A0A229SNJ7"/>
<dbReference type="GO" id="GO:0019674">
    <property type="term" value="P:NAD+ metabolic process"/>
    <property type="evidence" value="ECO:0007669"/>
    <property type="project" value="InterPro"/>
</dbReference>
<evidence type="ECO:0000256" key="9">
    <source>
        <dbReference type="HAMAP-Rule" id="MF_00361"/>
    </source>
</evidence>
<evidence type="ECO:0000256" key="5">
    <source>
        <dbReference type="ARBA" id="ARBA00022840"/>
    </source>
</evidence>
<dbReference type="GO" id="GO:0006741">
    <property type="term" value="P:NADP+ biosynthetic process"/>
    <property type="evidence" value="ECO:0007669"/>
    <property type="project" value="UniProtKB-UniRule"/>
</dbReference>
<comment type="caution">
    <text evidence="10">The sequence shown here is derived from an EMBL/GenBank/DDBJ whole genome shotgun (WGS) entry which is preliminary data.</text>
</comment>
<dbReference type="Pfam" id="PF01513">
    <property type="entry name" value="NAD_kinase"/>
    <property type="match status" value="1"/>
</dbReference>
<dbReference type="InterPro" id="IPR002504">
    <property type="entry name" value="NADK"/>
</dbReference>
<evidence type="ECO:0000256" key="2">
    <source>
        <dbReference type="ARBA" id="ARBA00022679"/>
    </source>
</evidence>
<comment type="caution">
    <text evidence="9">Lacks conserved residue(s) required for the propagation of feature annotation.</text>
</comment>
<name>A0A229SNJ7_9PSEU</name>
<dbReference type="OrthoDB" id="9774737at2"/>
<reference evidence="11" key="1">
    <citation type="submission" date="2017-07" db="EMBL/GenBank/DDBJ databases">
        <title>Comparative genome mining reveals phylogenetic distribution patterns of secondary metabolites in Amycolatopsis.</title>
        <authorList>
            <person name="Adamek M."/>
            <person name="Alanjary M."/>
            <person name="Sales-Ortells H."/>
            <person name="Goodfellow M."/>
            <person name="Bull A.T."/>
            <person name="Kalinowski J."/>
            <person name="Ziemert N."/>
        </authorList>
    </citation>
    <scope>NUCLEOTIDE SEQUENCE [LARGE SCALE GENOMIC DNA]</scope>
    <source>
        <strain evidence="11">H5</strain>
    </source>
</reference>
<evidence type="ECO:0000256" key="1">
    <source>
        <dbReference type="ARBA" id="ARBA00022490"/>
    </source>
</evidence>
<dbReference type="PANTHER" id="PTHR20275">
    <property type="entry name" value="NAD KINASE"/>
    <property type="match status" value="1"/>
</dbReference>
<dbReference type="SUPFAM" id="SSF111331">
    <property type="entry name" value="NAD kinase/diacylglycerol kinase-like"/>
    <property type="match status" value="1"/>
</dbReference>
<comment type="subcellular location">
    <subcellularLocation>
        <location evidence="9">Cytoplasm</location>
    </subcellularLocation>
</comment>
<keyword evidence="4 9" id="KW-0418">Kinase</keyword>
<dbReference type="NCBIfam" id="NF002892">
    <property type="entry name" value="PRK03372.1"/>
    <property type="match status" value="1"/>
</dbReference>
<feature type="binding site" evidence="9">
    <location>
        <begin position="195"/>
        <end position="200"/>
    </location>
    <ligand>
        <name>NAD(+)</name>
        <dbReference type="ChEBI" id="CHEBI:57540"/>
    </ligand>
</feature>
<accession>A0A229SNJ7</accession>
<keyword evidence="5 9" id="KW-0067">ATP-binding</keyword>
<comment type="function">
    <text evidence="9">Involved in the regulation of the intracellular balance of NAD and NADP, and is a key enzyme in the biosynthesis of NADP. Catalyzes specifically the phosphorylation on 2'-hydroxyl of the adenosine moiety of NAD to yield NADP.</text>
</comment>
<dbReference type="PANTHER" id="PTHR20275:SF0">
    <property type="entry name" value="NAD KINASE"/>
    <property type="match status" value="1"/>
</dbReference>
<dbReference type="EC" id="2.7.1.23" evidence="9"/>
<keyword evidence="6 9" id="KW-0521">NADP</keyword>
<comment type="similarity">
    <text evidence="9">Belongs to the NAD kinase family.</text>
</comment>
<evidence type="ECO:0000313" key="10">
    <source>
        <dbReference type="EMBL" id="OXM60231.1"/>
    </source>
</evidence>
<proteinExistence type="inferred from homology"/>
<dbReference type="Gene3D" id="3.40.50.10330">
    <property type="entry name" value="Probable inorganic polyphosphate/atp-NAD kinase, domain 1"/>
    <property type="match status" value="1"/>
</dbReference>
<dbReference type="HAMAP" id="MF_00361">
    <property type="entry name" value="NAD_kinase"/>
    <property type="match status" value="1"/>
</dbReference>